<evidence type="ECO:0000259" key="3">
    <source>
        <dbReference type="Pfam" id="PF07223"/>
    </source>
</evidence>
<sequence length="327" mass="36088">MKKLLHDLFRSPKSWRISQTLQTSSWPLPNLVLLLLLPAGTSQSIQPYKELPMQHQLPISSNIQQDHIIMSQAARYYPQRRTLPQSQPVQARPLLQDGPVQAPARQPLIANQNRPPSFSQYQQQLPSQPAQHLARRVAQPQHPASQAQPSYRPDPPQPVPQPNVTAPRPGAIRPQVLPFGHGRTGSLGSQPPLHNMQQPMLSPISQSSFGSQLSKGSSYMGGSTTQPPPPYNLQGYNAAYSYPPNNLPVARSQQIPPSNSAALHHDSQLTRNHSYGEMIEKAVGMGYDRNQIIGVVQRMVESGQPMDFNSLLDRLNGQAAGAPARAW</sequence>
<feature type="compositionally biased region" description="Low complexity" evidence="1">
    <location>
        <begin position="201"/>
        <end position="218"/>
    </location>
</feature>
<feature type="compositionally biased region" description="Low complexity" evidence="1">
    <location>
        <begin position="138"/>
        <end position="151"/>
    </location>
</feature>
<evidence type="ECO:0000256" key="1">
    <source>
        <dbReference type="SAM" id="MobiDB-lite"/>
    </source>
</evidence>
<keyword evidence="2" id="KW-0732">Signal</keyword>
<dbReference type="PANTHER" id="PTHR31805">
    <property type="entry name" value="RECEPTOR-LIKE KINASE, PUTATIVE (DUF1421)-RELATED"/>
    <property type="match status" value="1"/>
</dbReference>
<gene>
    <name evidence="4" type="ORF">MUK42_35963</name>
</gene>
<keyword evidence="5" id="KW-1185">Reference proteome</keyword>
<protein>
    <recommendedName>
        <fullName evidence="3">DUF1421 domain-containing protein</fullName>
    </recommendedName>
</protein>
<evidence type="ECO:0000256" key="2">
    <source>
        <dbReference type="SAM" id="SignalP"/>
    </source>
</evidence>
<dbReference type="Pfam" id="PF07223">
    <property type="entry name" value="DUF1421"/>
    <property type="match status" value="1"/>
</dbReference>
<dbReference type="AlphaFoldDB" id="A0A9E7JVU7"/>
<evidence type="ECO:0000313" key="5">
    <source>
        <dbReference type="Proteomes" id="UP001055439"/>
    </source>
</evidence>
<feature type="region of interest" description="Disordered" evidence="1">
    <location>
        <begin position="110"/>
        <end position="228"/>
    </location>
</feature>
<reference evidence="4" key="1">
    <citation type="submission" date="2022-05" db="EMBL/GenBank/DDBJ databases">
        <title>The Musa troglodytarum L. genome provides insights into the mechanism of non-climacteric behaviour and enrichment of carotenoids.</title>
        <authorList>
            <person name="Wang J."/>
        </authorList>
    </citation>
    <scope>NUCLEOTIDE SEQUENCE</scope>
    <source>
        <tissue evidence="4">Leaf</tissue>
    </source>
</reference>
<organism evidence="4 5">
    <name type="scientific">Musa troglodytarum</name>
    <name type="common">fe'i banana</name>
    <dbReference type="NCBI Taxonomy" id="320322"/>
    <lineage>
        <taxon>Eukaryota</taxon>
        <taxon>Viridiplantae</taxon>
        <taxon>Streptophyta</taxon>
        <taxon>Embryophyta</taxon>
        <taxon>Tracheophyta</taxon>
        <taxon>Spermatophyta</taxon>
        <taxon>Magnoliopsida</taxon>
        <taxon>Liliopsida</taxon>
        <taxon>Zingiberales</taxon>
        <taxon>Musaceae</taxon>
        <taxon>Musa</taxon>
    </lineage>
</organism>
<dbReference type="Proteomes" id="UP001055439">
    <property type="component" value="Chromosome 4"/>
</dbReference>
<name>A0A9E7JVU7_9LILI</name>
<feature type="chain" id="PRO_5039482934" description="DUF1421 domain-containing protein" evidence="2">
    <location>
        <begin position="43"/>
        <end position="327"/>
    </location>
</feature>
<feature type="compositionally biased region" description="Pro residues" evidence="1">
    <location>
        <begin position="152"/>
        <end position="161"/>
    </location>
</feature>
<dbReference type="OrthoDB" id="549883at2759"/>
<accession>A0A9E7JVU7</accession>
<evidence type="ECO:0000313" key="4">
    <source>
        <dbReference type="EMBL" id="URD96452.1"/>
    </source>
</evidence>
<feature type="compositionally biased region" description="Low complexity" evidence="1">
    <location>
        <begin position="115"/>
        <end position="131"/>
    </location>
</feature>
<dbReference type="InterPro" id="IPR010820">
    <property type="entry name" value="DUF1421"/>
</dbReference>
<feature type="domain" description="DUF1421" evidence="3">
    <location>
        <begin position="275"/>
        <end position="316"/>
    </location>
</feature>
<dbReference type="EMBL" id="CP097506">
    <property type="protein sequence ID" value="URD96452.1"/>
    <property type="molecule type" value="Genomic_DNA"/>
</dbReference>
<feature type="signal peptide" evidence="2">
    <location>
        <begin position="1"/>
        <end position="42"/>
    </location>
</feature>
<proteinExistence type="predicted"/>
<dbReference type="PANTHER" id="PTHR31805:SF16">
    <property type="entry name" value="FORMIN-LIKE PROTEIN (DUF1421)"/>
    <property type="match status" value="1"/>
</dbReference>